<protein>
    <submittedName>
        <fullName evidence="1">Uncharacterized protein</fullName>
    </submittedName>
</protein>
<dbReference type="AlphaFoldDB" id="A0A178LIV3"/>
<evidence type="ECO:0000313" key="1">
    <source>
        <dbReference type="EMBL" id="OAN30700.1"/>
    </source>
</evidence>
<gene>
    <name evidence="1" type="ORF">A4X20_29450</name>
</gene>
<evidence type="ECO:0000313" key="2">
    <source>
        <dbReference type="Proteomes" id="UP000078396"/>
    </source>
</evidence>
<name>A0A178LIV3_MYCIR</name>
<reference evidence="1 2" key="1">
    <citation type="submission" date="2016-04" db="EMBL/GenBank/DDBJ databases">
        <title>Draft Genome Sequences of Staphylococcus capitis Strain H36, S. capitis Strain H65, S. cohnii Strain H62, S. hominis Strain H69, Mycobacterium iranicum Strain H39, Plantibacter sp. Strain H53, Pseudomonas oryzihabitans Strain H72, and Microbacterium sp. Strain H83, isolated from residential settings.</title>
        <authorList>
            <person name="Lymperopoulou D."/>
            <person name="Adams R.I."/>
            <person name="Lindow S."/>
            <person name="Coil D.A."/>
            <person name="Jospin G."/>
            <person name="Eisen J.A."/>
        </authorList>
    </citation>
    <scope>NUCLEOTIDE SEQUENCE [LARGE SCALE GENOMIC DNA]</scope>
    <source>
        <strain evidence="1 2">H39</strain>
    </source>
</reference>
<sequence>MLDGAHQHRLATIDPALAQQIASVGTGPASISVAAVITRSVVESAVATAGAVGPDGPVRGADGPIHVAEAADLSLLNQLSQGVAVDWDSYDAEVAQRHDGNATSPHMNGPLDLDDSADSLRQRLLYMAFYRTALIAELIRFWRQPASPALADIVYCAVAAGFKPIVTSTLNSI</sequence>
<organism evidence="1 2">
    <name type="scientific">Mycolicibacterium iranicum</name>
    <name type="common">Mycobacterium iranicum</name>
    <dbReference type="NCBI Taxonomy" id="912594"/>
    <lineage>
        <taxon>Bacteria</taxon>
        <taxon>Bacillati</taxon>
        <taxon>Actinomycetota</taxon>
        <taxon>Actinomycetes</taxon>
        <taxon>Mycobacteriales</taxon>
        <taxon>Mycobacteriaceae</taxon>
        <taxon>Mycolicibacterium</taxon>
    </lineage>
</organism>
<comment type="caution">
    <text evidence="1">The sequence shown here is derived from an EMBL/GenBank/DDBJ whole genome shotgun (WGS) entry which is preliminary data.</text>
</comment>
<dbReference type="EMBL" id="LWCS01000061">
    <property type="protein sequence ID" value="OAN30700.1"/>
    <property type="molecule type" value="Genomic_DNA"/>
</dbReference>
<accession>A0A178LIV3</accession>
<proteinExistence type="predicted"/>
<dbReference type="Proteomes" id="UP000078396">
    <property type="component" value="Unassembled WGS sequence"/>
</dbReference>